<dbReference type="PANTHER" id="PTHR47019:SF1">
    <property type="entry name" value="LIPID II FLIPPASE MURJ"/>
    <property type="match status" value="1"/>
</dbReference>
<gene>
    <name evidence="10" type="primary">mviN1</name>
    <name evidence="10" type="ORF">AHOG_27920</name>
</gene>
<feature type="transmembrane region" description="Helical" evidence="9">
    <location>
        <begin position="230"/>
        <end position="251"/>
    </location>
</feature>
<feature type="transmembrane region" description="Helical" evidence="9">
    <location>
        <begin position="494"/>
        <end position="514"/>
    </location>
</feature>
<evidence type="ECO:0000256" key="9">
    <source>
        <dbReference type="SAM" id="Phobius"/>
    </source>
</evidence>
<keyword evidence="2" id="KW-1003">Cell membrane</keyword>
<dbReference type="Pfam" id="PF03023">
    <property type="entry name" value="MurJ"/>
    <property type="match status" value="1"/>
</dbReference>
<feature type="region of interest" description="Disordered" evidence="8">
    <location>
        <begin position="1"/>
        <end position="82"/>
    </location>
</feature>
<dbReference type="CDD" id="cd13123">
    <property type="entry name" value="MATE_MurJ_like"/>
    <property type="match status" value="1"/>
</dbReference>
<keyword evidence="4" id="KW-0133">Cell shape</keyword>
<evidence type="ECO:0000313" key="11">
    <source>
        <dbReference type="Proteomes" id="UP000204221"/>
    </source>
</evidence>
<reference evidence="10 11" key="1">
    <citation type="submission" date="2017-07" db="EMBL/GenBank/DDBJ databases">
        <title>Complete genome sequence of Actinoalloteichus hoggarensis DSM 45943, type strain of Actinoalloteichus hoggarensis.</title>
        <authorList>
            <person name="Ruckert C."/>
            <person name="Nouioui I."/>
            <person name="Willmese J."/>
            <person name="van Wezel G."/>
            <person name="Klenk H.-P."/>
            <person name="Kalinowski J."/>
            <person name="Zotchev S.B."/>
        </authorList>
    </citation>
    <scope>NUCLEOTIDE SEQUENCE [LARGE SCALE GENOMIC DNA]</scope>
    <source>
        <strain evidence="10 11">DSM 45943</strain>
    </source>
</reference>
<evidence type="ECO:0000256" key="6">
    <source>
        <dbReference type="ARBA" id="ARBA00022989"/>
    </source>
</evidence>
<evidence type="ECO:0000256" key="3">
    <source>
        <dbReference type="ARBA" id="ARBA00022692"/>
    </source>
</evidence>
<accession>A0A221WC18</accession>
<dbReference type="InterPro" id="IPR004268">
    <property type="entry name" value="MurJ"/>
</dbReference>
<keyword evidence="11" id="KW-1185">Reference proteome</keyword>
<dbReference type="GO" id="GO:0015648">
    <property type="term" value="F:lipid-linked peptidoglycan transporter activity"/>
    <property type="evidence" value="ECO:0007669"/>
    <property type="project" value="TreeGrafter"/>
</dbReference>
<dbReference type="InterPro" id="IPR051050">
    <property type="entry name" value="Lipid_II_flippase_MurJ/MviN"/>
</dbReference>
<feature type="transmembrane region" description="Helical" evidence="9">
    <location>
        <begin position="419"/>
        <end position="447"/>
    </location>
</feature>
<keyword evidence="7 9" id="KW-0472">Membrane</keyword>
<keyword evidence="5" id="KW-0573">Peptidoglycan synthesis</keyword>
<keyword evidence="6 9" id="KW-1133">Transmembrane helix</keyword>
<feature type="transmembrane region" description="Helical" evidence="9">
    <location>
        <begin position="152"/>
        <end position="172"/>
    </location>
</feature>
<dbReference type="Proteomes" id="UP000204221">
    <property type="component" value="Chromosome"/>
</dbReference>
<dbReference type="KEGG" id="ahg:AHOG_27920"/>
<evidence type="ECO:0000256" key="5">
    <source>
        <dbReference type="ARBA" id="ARBA00022984"/>
    </source>
</evidence>
<feature type="transmembrane region" description="Helical" evidence="9">
    <location>
        <begin position="263"/>
        <end position="282"/>
    </location>
</feature>
<feature type="transmembrane region" description="Helical" evidence="9">
    <location>
        <begin position="118"/>
        <end position="140"/>
    </location>
</feature>
<dbReference type="GO" id="GO:0005886">
    <property type="term" value="C:plasma membrane"/>
    <property type="evidence" value="ECO:0007669"/>
    <property type="project" value="UniProtKB-SubCell"/>
</dbReference>
<evidence type="ECO:0000256" key="1">
    <source>
        <dbReference type="ARBA" id="ARBA00004651"/>
    </source>
</evidence>
<dbReference type="EMBL" id="CP022521">
    <property type="protein sequence ID" value="ASO23181.1"/>
    <property type="molecule type" value="Genomic_DNA"/>
</dbReference>
<feature type="transmembrane region" description="Helical" evidence="9">
    <location>
        <begin position="192"/>
        <end position="218"/>
    </location>
</feature>
<dbReference type="AlphaFoldDB" id="A0A221WC18"/>
<feature type="transmembrane region" description="Helical" evidence="9">
    <location>
        <begin position="298"/>
        <end position="320"/>
    </location>
</feature>
<dbReference type="NCBIfam" id="TIGR01695">
    <property type="entry name" value="murJ_mviN"/>
    <property type="match status" value="1"/>
</dbReference>
<keyword evidence="3 9" id="KW-0812">Transmembrane</keyword>
<evidence type="ECO:0000256" key="4">
    <source>
        <dbReference type="ARBA" id="ARBA00022960"/>
    </source>
</evidence>
<dbReference type="GO" id="GO:0034204">
    <property type="term" value="P:lipid translocation"/>
    <property type="evidence" value="ECO:0007669"/>
    <property type="project" value="TreeGrafter"/>
</dbReference>
<proteinExistence type="predicted"/>
<dbReference type="PANTHER" id="PTHR47019">
    <property type="entry name" value="LIPID II FLIPPASE MURJ"/>
    <property type="match status" value="1"/>
</dbReference>
<evidence type="ECO:0000256" key="7">
    <source>
        <dbReference type="ARBA" id="ARBA00023136"/>
    </source>
</evidence>
<dbReference type="GO" id="GO:0009252">
    <property type="term" value="P:peptidoglycan biosynthetic process"/>
    <property type="evidence" value="ECO:0007669"/>
    <property type="project" value="UniProtKB-KW"/>
</dbReference>
<evidence type="ECO:0000256" key="2">
    <source>
        <dbReference type="ARBA" id="ARBA00022475"/>
    </source>
</evidence>
<feature type="transmembrane region" description="Helical" evidence="9">
    <location>
        <begin position="520"/>
        <end position="542"/>
    </location>
</feature>
<protein>
    <submittedName>
        <fullName evidence="10">Putative peptidoglycan biosynthesis protein MviN</fullName>
    </submittedName>
</protein>
<feature type="transmembrane region" description="Helical" evidence="9">
    <location>
        <begin position="340"/>
        <end position="366"/>
    </location>
</feature>
<feature type="transmembrane region" description="Helical" evidence="9">
    <location>
        <begin position="592"/>
        <end position="614"/>
    </location>
</feature>
<feature type="transmembrane region" description="Helical" evidence="9">
    <location>
        <begin position="378"/>
        <end position="398"/>
    </location>
</feature>
<sequence length="632" mass="66806">MPGTAARPDPATTHDLGPVSGLDPERTRQAASEAARRAAAGVARGGPRGSRGARGADLDRTRAIPVIEPAEPVDPVDPEQTTQMSPVAAIADGEQAQPPQKAGRSLLKASGTMAIATLISRITGFLWKAMLAWVVGLGLINDSFTVANNLPTIITELLLGGVLTSIVVPVLVRAQKEDSDGGLEYTQRLVTLATVILGVGTLLSVIAAPLLTAVYVSGGDTQANRALVTAFAYLLLPQIVFYGLSALLMAILQSKQVFGPPAWAPVVNNLVIIGTILVYWMLPGELVVDPVRMTDAHLLVLGVGVTLGVVAQAAILIPALRRSGFKPAWRWGWDSRLSEFGGLAAWVLGYALVGMLGVIALTRVATAFEGSLAIYQNAWLLLQLPYGVIGFSIMTAVLPRMSRAAADGDYDRLKADLSLGARLCTLILLPLSVLMTVFGTQIGISLFSLGEGAGGAGRLGQALVVSSFGLLPYAITMLQLRVFYAMKDSRTPTLILAIMTAIKVPLLYLCPVLLDDEQVVLGITFVNSFTFVIGWLIGEIWLRHRIGRLGNRALWVTLGKAAMASIWGGGAALLAAQGIGALMPQADGAGTAWVQLIVGSVLCGIVTLGFMLLLKVRELDPVLQRVRRMVGR</sequence>
<evidence type="ECO:0000256" key="8">
    <source>
        <dbReference type="SAM" id="MobiDB-lite"/>
    </source>
</evidence>
<feature type="compositionally biased region" description="Low complexity" evidence="8">
    <location>
        <begin position="30"/>
        <end position="42"/>
    </location>
</feature>
<name>A0A221WC18_9PSEU</name>
<dbReference type="GO" id="GO:0008360">
    <property type="term" value="P:regulation of cell shape"/>
    <property type="evidence" value="ECO:0007669"/>
    <property type="project" value="UniProtKB-KW"/>
</dbReference>
<organism evidence="10 11">
    <name type="scientific">Actinoalloteichus hoggarensis</name>
    <dbReference type="NCBI Taxonomy" id="1470176"/>
    <lineage>
        <taxon>Bacteria</taxon>
        <taxon>Bacillati</taxon>
        <taxon>Actinomycetota</taxon>
        <taxon>Actinomycetes</taxon>
        <taxon>Pseudonocardiales</taxon>
        <taxon>Pseudonocardiaceae</taxon>
        <taxon>Actinoalloteichus</taxon>
    </lineage>
</organism>
<comment type="subcellular location">
    <subcellularLocation>
        <location evidence="1">Cell membrane</location>
        <topology evidence="1">Multi-pass membrane protein</topology>
    </subcellularLocation>
</comment>
<feature type="transmembrane region" description="Helical" evidence="9">
    <location>
        <begin position="554"/>
        <end position="580"/>
    </location>
</feature>
<dbReference type="PRINTS" id="PR01806">
    <property type="entry name" value="VIRFACTRMVIN"/>
</dbReference>
<evidence type="ECO:0000313" key="10">
    <source>
        <dbReference type="EMBL" id="ASO23181.1"/>
    </source>
</evidence>
<feature type="transmembrane region" description="Helical" evidence="9">
    <location>
        <begin position="459"/>
        <end position="482"/>
    </location>
</feature>